<dbReference type="InterPro" id="IPR020518">
    <property type="entry name" value="Tscrpt_reg_PrtN"/>
</dbReference>
<dbReference type="EMBL" id="JBIXLL010000003">
    <property type="protein sequence ID" value="MFJ5429011.1"/>
    <property type="molecule type" value="Genomic_DNA"/>
</dbReference>
<organism evidence="1 2">
    <name type="scientific">Pectobacterium actinidiae</name>
    <dbReference type="NCBI Taxonomy" id="1507808"/>
    <lineage>
        <taxon>Bacteria</taxon>
        <taxon>Pseudomonadati</taxon>
        <taxon>Pseudomonadota</taxon>
        <taxon>Gammaproteobacteria</taxon>
        <taxon>Enterobacterales</taxon>
        <taxon>Pectobacteriaceae</taxon>
        <taxon>Pectobacterium</taxon>
    </lineage>
</organism>
<comment type="caution">
    <text evidence="1">The sequence shown here is derived from an EMBL/GenBank/DDBJ whole genome shotgun (WGS) entry which is preliminary data.</text>
</comment>
<reference evidence="1 2" key="1">
    <citation type="submission" date="2024-10" db="EMBL/GenBank/DDBJ databases">
        <authorList>
            <person name="Lu C.-H."/>
        </authorList>
    </citation>
    <scope>NUCLEOTIDE SEQUENCE [LARGE SCALE GENOMIC DNA]</scope>
    <source>
        <strain evidence="1 2">22ZTDG03-2</strain>
    </source>
</reference>
<name>A0ABW8G8K4_9GAMM</name>
<evidence type="ECO:0000313" key="2">
    <source>
        <dbReference type="Proteomes" id="UP001617689"/>
    </source>
</evidence>
<protein>
    <submittedName>
        <fullName evidence="1">Pyocin activator PrtN family protein</fullName>
    </submittedName>
</protein>
<proteinExistence type="predicted"/>
<dbReference type="Proteomes" id="UP001617689">
    <property type="component" value="Unassembled WGS sequence"/>
</dbReference>
<evidence type="ECO:0000313" key="1">
    <source>
        <dbReference type="EMBL" id="MFJ5429011.1"/>
    </source>
</evidence>
<keyword evidence="2" id="KW-1185">Reference proteome</keyword>
<sequence length="86" mass="9660">MNTMFLLMAEFNSATVPLADISEKYFGLKPATAEKKALIGELPIPTFRAADSQKAPRMVHIQDLANHIDQQREKGKALFQSLQSYH</sequence>
<gene>
    <name evidence="1" type="ORF">ACIPUP_07575</name>
</gene>
<dbReference type="RefSeq" id="WP_400395210.1">
    <property type="nucleotide sequence ID" value="NZ_JBIXLL010000003.1"/>
</dbReference>
<accession>A0ABW8G8K4</accession>
<dbReference type="Pfam" id="PF11112">
    <property type="entry name" value="PyocinActivator"/>
    <property type="match status" value="1"/>
</dbReference>